<proteinExistence type="predicted"/>
<reference evidence="2 3" key="1">
    <citation type="submission" date="2016-11" db="EMBL/GenBank/DDBJ databases">
        <authorList>
            <person name="Jaros S."/>
            <person name="Januszkiewicz K."/>
            <person name="Wedrychowicz H."/>
        </authorList>
    </citation>
    <scope>NUCLEOTIDE SEQUENCE [LARGE SCALE GENOMIC DNA]</scope>
    <source>
        <strain evidence="2 3">IBRC-M 10683</strain>
    </source>
</reference>
<evidence type="ECO:0000313" key="2">
    <source>
        <dbReference type="EMBL" id="SHG03990.1"/>
    </source>
</evidence>
<evidence type="ECO:0000313" key="3">
    <source>
        <dbReference type="Proteomes" id="UP000183988"/>
    </source>
</evidence>
<keyword evidence="1" id="KW-0812">Transmembrane</keyword>
<protein>
    <submittedName>
        <fullName evidence="2">Uncharacterized protein</fullName>
    </submittedName>
</protein>
<dbReference type="OrthoDB" id="6398431at2"/>
<name>A0A1M5GJQ8_9BACI</name>
<dbReference type="Proteomes" id="UP000183988">
    <property type="component" value="Unassembled WGS sequence"/>
</dbReference>
<dbReference type="EMBL" id="FQVW01000013">
    <property type="protein sequence ID" value="SHG03990.1"/>
    <property type="molecule type" value="Genomic_DNA"/>
</dbReference>
<dbReference type="AlphaFoldDB" id="A0A1M5GJQ8"/>
<evidence type="ECO:0000256" key="1">
    <source>
        <dbReference type="SAM" id="Phobius"/>
    </source>
</evidence>
<keyword evidence="1" id="KW-0472">Membrane</keyword>
<keyword evidence="3" id="KW-1185">Reference proteome</keyword>
<organism evidence="2 3">
    <name type="scientific">Ornithinibacillus halophilus</name>
    <dbReference type="NCBI Taxonomy" id="930117"/>
    <lineage>
        <taxon>Bacteria</taxon>
        <taxon>Bacillati</taxon>
        <taxon>Bacillota</taxon>
        <taxon>Bacilli</taxon>
        <taxon>Bacillales</taxon>
        <taxon>Bacillaceae</taxon>
        <taxon>Ornithinibacillus</taxon>
    </lineage>
</organism>
<feature type="transmembrane region" description="Helical" evidence="1">
    <location>
        <begin position="6"/>
        <end position="27"/>
    </location>
</feature>
<feature type="transmembrane region" description="Helical" evidence="1">
    <location>
        <begin position="39"/>
        <end position="61"/>
    </location>
</feature>
<sequence length="432" mass="50229">MARTKLYITYGVILVIFIISVYAAFTVNPFDTAKDRVDFIVTITSLIISLLAFIVAMNTYVSIDNVNRVTQLNGNILEDENYKTSLPAIFYDYGQGDSTKSKDEIFDKLELKFIKESKTAINFANNLQDFIEVLVIFPALFSNHESNETIRRMDRLITTIEEKRDNFLSIGTGNLRLIEETVKLIKGVTDYQKLISKQDFNVESDLIKVRGTMLKNSVSQTVYYNYLGLFYNKKAMYLIGQHIKLNSDNTDLFDIENHRQLIVHKHKIDSGVLDTISIYLQESKNAFEHAIKCSQNDTMWEGFIKYNNARTTYFLKLLSPDEKGEHGDWQELMDDAILARMKLNTLIEDVIKTSNNSYLKDYFIYQEYIARLVKINILIARKEDITDFRGNVLYKAPEYKKLLKDSIINFPYEGNFTRIVEYQDKIRKLLEV</sequence>
<accession>A0A1M5GJQ8</accession>
<gene>
    <name evidence="2" type="ORF">SAMN05216225_101342</name>
</gene>
<dbReference type="RefSeq" id="WP_072889647.1">
    <property type="nucleotide sequence ID" value="NZ_FQVW01000013.1"/>
</dbReference>
<keyword evidence="1" id="KW-1133">Transmembrane helix</keyword>